<feature type="domain" description="HD" evidence="1">
    <location>
        <begin position="24"/>
        <end position="121"/>
    </location>
</feature>
<dbReference type="AlphaFoldDB" id="A0A1B9F4J1"/>
<dbReference type="Gene3D" id="1.10.3210.10">
    <property type="entry name" value="Hypothetical protein af1432"/>
    <property type="match status" value="1"/>
</dbReference>
<evidence type="ECO:0000259" key="1">
    <source>
        <dbReference type="Pfam" id="PF01966"/>
    </source>
</evidence>
<dbReference type="InterPro" id="IPR006674">
    <property type="entry name" value="HD_domain"/>
</dbReference>
<gene>
    <name evidence="2" type="ORF">DBT_1641</name>
</gene>
<evidence type="ECO:0000313" key="2">
    <source>
        <dbReference type="EMBL" id="OCC14846.1"/>
    </source>
</evidence>
<dbReference type="PATRIC" id="fig|1156395.6.peg.1657"/>
<comment type="caution">
    <text evidence="2">The sequence shown here is derived from an EMBL/GenBank/DDBJ whole genome shotgun (WGS) entry which is preliminary data.</text>
</comment>
<dbReference type="OrthoDB" id="5431498at2"/>
<dbReference type="STRING" id="1156395.DBT_1641"/>
<dbReference type="RefSeq" id="WP_067618803.1">
    <property type="nucleotide sequence ID" value="NZ_MAGO01000008.1"/>
</dbReference>
<dbReference type="Proteomes" id="UP000093080">
    <property type="component" value="Unassembled WGS sequence"/>
</dbReference>
<reference evidence="2 3" key="1">
    <citation type="submission" date="2016-06" db="EMBL/GenBank/DDBJ databases">
        <title>Respiratory ammonification of nitrate coupled to the oxidation of elemental sulfur in deep-sea autotrophic thermophilic bacteria.</title>
        <authorList>
            <person name="Slobodkina G.B."/>
            <person name="Mardanov A.V."/>
            <person name="Ravin N.V."/>
            <person name="Frolova A.A."/>
            <person name="Viryasiv M.B."/>
            <person name="Chernyh N.A."/>
            <person name="Bonch-Osmolovskaya E.A."/>
            <person name="Slobodkin A.I."/>
        </authorList>
    </citation>
    <scope>NUCLEOTIDE SEQUENCE [LARGE SCALE GENOMIC DNA]</scope>
    <source>
        <strain evidence="2 3">S69</strain>
    </source>
</reference>
<dbReference type="EMBL" id="MAGO01000008">
    <property type="protein sequence ID" value="OCC14846.1"/>
    <property type="molecule type" value="Genomic_DNA"/>
</dbReference>
<dbReference type="InterPro" id="IPR006675">
    <property type="entry name" value="HDIG_dom"/>
</dbReference>
<name>A0A1B9F4J1_9BACT</name>
<organism evidence="2 3">
    <name type="scientific">Dissulfuribacter thermophilus</name>
    <dbReference type="NCBI Taxonomy" id="1156395"/>
    <lineage>
        <taxon>Bacteria</taxon>
        <taxon>Pseudomonadati</taxon>
        <taxon>Thermodesulfobacteriota</taxon>
        <taxon>Dissulfuribacteria</taxon>
        <taxon>Dissulfuribacterales</taxon>
        <taxon>Dissulfuribacteraceae</taxon>
        <taxon>Dissulfuribacter</taxon>
    </lineage>
</organism>
<protein>
    <submittedName>
        <fullName evidence="2">Molybdopterin-guanine dinucleotide biosynthesis protein MobA</fullName>
    </submittedName>
</protein>
<dbReference type="NCBIfam" id="TIGR00277">
    <property type="entry name" value="HDIG"/>
    <property type="match status" value="1"/>
</dbReference>
<proteinExistence type="predicted"/>
<keyword evidence="3" id="KW-1185">Reference proteome</keyword>
<evidence type="ECO:0000313" key="3">
    <source>
        <dbReference type="Proteomes" id="UP000093080"/>
    </source>
</evidence>
<sequence>MKYLPTVQECFELLEKNQVPKHIIAHSTMVANVGYSIFMALKKIKDLDLKKDLVLVSCLLHDIKKMECIELDCDHAIEAFKYLKGLGLSEVAHIVRQHYRLDPENRDFSVIKEVHICYYADNRVKHADVVSVDERFRDLIERYGTDEKTISFLKKRLLETRELERKIFSQLDFSPGALIEHLWDVRRLCES</sequence>
<dbReference type="SUPFAM" id="SSF109604">
    <property type="entry name" value="HD-domain/PDEase-like"/>
    <property type="match status" value="1"/>
</dbReference>
<accession>A0A1B9F4J1</accession>
<dbReference type="Pfam" id="PF01966">
    <property type="entry name" value="HD"/>
    <property type="match status" value="1"/>
</dbReference>